<name>A0A8I1W4T1_PLESH</name>
<evidence type="ECO:0000256" key="6">
    <source>
        <dbReference type="SAM" id="Phobius"/>
    </source>
</evidence>
<feature type="transmembrane region" description="Helical" evidence="6">
    <location>
        <begin position="6"/>
        <end position="28"/>
    </location>
</feature>
<feature type="transmembrane region" description="Helical" evidence="6">
    <location>
        <begin position="152"/>
        <end position="173"/>
    </location>
</feature>
<reference evidence="7" key="1">
    <citation type="submission" date="2021-03" db="EMBL/GenBank/DDBJ databases">
        <title>Plesiomonas shigelloides zfcc0051, isolated from zebrafish feces.</title>
        <authorList>
            <person name="Vanderhoek Z."/>
            <person name="Gaulke C."/>
        </authorList>
    </citation>
    <scope>NUCLEOTIDE SEQUENCE</scope>
    <source>
        <strain evidence="7">Zfcc0051</strain>
    </source>
</reference>
<organism evidence="7 8">
    <name type="scientific">Plesiomonas shigelloides</name>
    <name type="common">Aeromonas shigelloides</name>
    <dbReference type="NCBI Taxonomy" id="703"/>
    <lineage>
        <taxon>Bacteria</taxon>
        <taxon>Pseudomonadati</taxon>
        <taxon>Pseudomonadota</taxon>
        <taxon>Gammaproteobacteria</taxon>
        <taxon>Enterobacterales</taxon>
        <taxon>Enterobacteriaceae</taxon>
        <taxon>Plesiomonas</taxon>
    </lineage>
</organism>
<dbReference type="Pfam" id="PF01810">
    <property type="entry name" value="LysE"/>
    <property type="match status" value="1"/>
</dbReference>
<dbReference type="EMBL" id="JAFNAA010000003">
    <property type="protein sequence ID" value="MBO1107250.1"/>
    <property type="molecule type" value="Genomic_DNA"/>
</dbReference>
<feature type="transmembrane region" description="Helical" evidence="6">
    <location>
        <begin position="111"/>
        <end position="132"/>
    </location>
</feature>
<dbReference type="GO" id="GO:0015171">
    <property type="term" value="F:amino acid transmembrane transporter activity"/>
    <property type="evidence" value="ECO:0007669"/>
    <property type="project" value="TreeGrafter"/>
</dbReference>
<dbReference type="Proteomes" id="UP000664658">
    <property type="component" value="Unassembled WGS sequence"/>
</dbReference>
<evidence type="ECO:0000256" key="3">
    <source>
        <dbReference type="ARBA" id="ARBA00022692"/>
    </source>
</evidence>
<evidence type="ECO:0000313" key="7">
    <source>
        <dbReference type="EMBL" id="MBO1107250.1"/>
    </source>
</evidence>
<sequence>MTLTEWFSLACILMLGAVSPGPSLALVIRNTSRSGPVTGLLTAIGHGAGVALYALATAFFLGALLHTHPQMLLVIKGIGIVCLLYFAWGALRSQGISGLESNTSGPRRNGLLDGFLFSFTNPKLMLFFVALFSPFLQEGFSVSDKLLITTTAGVIDGGWYALVVLLISQPLIFRQLVRAGKWLDRAMGVVLLVVAGRLLLL</sequence>
<dbReference type="GO" id="GO:0005886">
    <property type="term" value="C:plasma membrane"/>
    <property type="evidence" value="ECO:0007669"/>
    <property type="project" value="UniProtKB-SubCell"/>
</dbReference>
<feature type="transmembrane region" description="Helical" evidence="6">
    <location>
        <begin position="71"/>
        <end position="91"/>
    </location>
</feature>
<gene>
    <name evidence="7" type="ORF">J2R62_03285</name>
</gene>
<keyword evidence="2" id="KW-1003">Cell membrane</keyword>
<evidence type="ECO:0000256" key="4">
    <source>
        <dbReference type="ARBA" id="ARBA00022989"/>
    </source>
</evidence>
<keyword evidence="3 6" id="KW-0812">Transmembrane</keyword>
<evidence type="ECO:0000256" key="5">
    <source>
        <dbReference type="ARBA" id="ARBA00023136"/>
    </source>
</evidence>
<keyword evidence="5 6" id="KW-0472">Membrane</keyword>
<accession>A0A8I1W4T1</accession>
<comment type="subcellular location">
    <subcellularLocation>
        <location evidence="1">Cell membrane</location>
        <topology evidence="1">Multi-pass membrane protein</topology>
    </subcellularLocation>
</comment>
<feature type="transmembrane region" description="Helical" evidence="6">
    <location>
        <begin position="40"/>
        <end position="65"/>
    </location>
</feature>
<dbReference type="InterPro" id="IPR001123">
    <property type="entry name" value="LeuE-type"/>
</dbReference>
<comment type="caution">
    <text evidence="7">The sequence shown here is derived from an EMBL/GenBank/DDBJ whole genome shotgun (WGS) entry which is preliminary data.</text>
</comment>
<proteinExistence type="predicted"/>
<protein>
    <submittedName>
        <fullName evidence="7">LysE family translocator</fullName>
    </submittedName>
</protein>
<dbReference type="RefSeq" id="WP_152144975.1">
    <property type="nucleotide sequence ID" value="NZ_CP062196.1"/>
</dbReference>
<dbReference type="PANTHER" id="PTHR30086">
    <property type="entry name" value="ARGININE EXPORTER PROTEIN ARGO"/>
    <property type="match status" value="1"/>
</dbReference>
<keyword evidence="4 6" id="KW-1133">Transmembrane helix</keyword>
<evidence type="ECO:0000256" key="2">
    <source>
        <dbReference type="ARBA" id="ARBA00022475"/>
    </source>
</evidence>
<evidence type="ECO:0000313" key="8">
    <source>
        <dbReference type="Proteomes" id="UP000664658"/>
    </source>
</evidence>
<feature type="transmembrane region" description="Helical" evidence="6">
    <location>
        <begin position="182"/>
        <end position="200"/>
    </location>
</feature>
<dbReference type="AlphaFoldDB" id="A0A8I1W4T1"/>
<dbReference type="PANTHER" id="PTHR30086:SF16">
    <property type="entry name" value="AMINO ACID EFFLUX PERMEASE RHTB FAMILY"/>
    <property type="match status" value="1"/>
</dbReference>
<evidence type="ECO:0000256" key="1">
    <source>
        <dbReference type="ARBA" id="ARBA00004651"/>
    </source>
</evidence>